<sequence>MQSKQGMFHSDADFDGPSGRKKGPGETSQGDPTIDLSIVVSGRSDQPPRQEPTAHELVPILTKRLVLDGNPTYLRKLVDRGEIGYRRVGAGKALTARSFNVNVRYFRDSIKDVMTKVLTVRYENLGDMRPTDITAEITTYVPHIADICMTALYAKLRSINLAYGQHATRYTTAPSYTKDIELPLPLALAIQEFGSFQSHSLESNLIMIPTYPEGTQHEGRSAAAYPFAEYLTYVPTLARLGIPLKSVDAGVKTGSAWWTFKLEVIFGSADLICTLPRSHYSDMSAQLRMLFIAGDETHPPEDIVSLPATYNNFGTLASLITKQYNSRTFLAIIHGPKEEWDYGTV</sequence>
<dbReference type="Proteomes" id="UP000053144">
    <property type="component" value="Chromosome 7"/>
</dbReference>
<reference evidence="3" key="1">
    <citation type="journal article" date="2015" name="Proc. Natl. Acad. Sci. U.S.A.">
        <title>Genome sequencing of adzuki bean (Vigna angularis) provides insight into high starch and low fat accumulation and domestication.</title>
        <authorList>
            <person name="Yang K."/>
            <person name="Tian Z."/>
            <person name="Chen C."/>
            <person name="Luo L."/>
            <person name="Zhao B."/>
            <person name="Wang Z."/>
            <person name="Yu L."/>
            <person name="Li Y."/>
            <person name="Sun Y."/>
            <person name="Li W."/>
            <person name="Chen Y."/>
            <person name="Li Y."/>
            <person name="Zhang Y."/>
            <person name="Ai D."/>
            <person name="Zhao J."/>
            <person name="Shang C."/>
            <person name="Ma Y."/>
            <person name="Wu B."/>
            <person name="Wang M."/>
            <person name="Gao L."/>
            <person name="Sun D."/>
            <person name="Zhang P."/>
            <person name="Guo F."/>
            <person name="Wang W."/>
            <person name="Li Y."/>
            <person name="Wang J."/>
            <person name="Varshney R.K."/>
            <person name="Wang J."/>
            <person name="Ling H.Q."/>
            <person name="Wan P."/>
        </authorList>
    </citation>
    <scope>NUCLEOTIDE SEQUENCE</scope>
    <source>
        <strain evidence="3">cv. Jingnong 6</strain>
    </source>
</reference>
<dbReference type="EMBL" id="CM003377">
    <property type="protein sequence ID" value="KOM46435.1"/>
    <property type="molecule type" value="Genomic_DNA"/>
</dbReference>
<proteinExistence type="predicted"/>
<name>A0A0L9UU87_PHAAN</name>
<gene>
    <name evidence="2" type="ORF">LR48_Vigan07g013900</name>
</gene>
<evidence type="ECO:0000313" key="2">
    <source>
        <dbReference type="EMBL" id="KOM46435.1"/>
    </source>
</evidence>
<evidence type="ECO:0000313" key="3">
    <source>
        <dbReference type="Proteomes" id="UP000053144"/>
    </source>
</evidence>
<dbReference type="OMA" id="RTHASRY"/>
<evidence type="ECO:0000256" key="1">
    <source>
        <dbReference type="SAM" id="MobiDB-lite"/>
    </source>
</evidence>
<dbReference type="Gramene" id="KOM46435">
    <property type="protein sequence ID" value="KOM46435"/>
    <property type="gene ID" value="LR48_Vigan07g013900"/>
</dbReference>
<organism evidence="2 3">
    <name type="scientific">Phaseolus angularis</name>
    <name type="common">Azuki bean</name>
    <name type="synonym">Vigna angularis</name>
    <dbReference type="NCBI Taxonomy" id="3914"/>
    <lineage>
        <taxon>Eukaryota</taxon>
        <taxon>Viridiplantae</taxon>
        <taxon>Streptophyta</taxon>
        <taxon>Embryophyta</taxon>
        <taxon>Tracheophyta</taxon>
        <taxon>Spermatophyta</taxon>
        <taxon>Magnoliopsida</taxon>
        <taxon>eudicotyledons</taxon>
        <taxon>Gunneridae</taxon>
        <taxon>Pentapetalae</taxon>
        <taxon>rosids</taxon>
        <taxon>fabids</taxon>
        <taxon>Fabales</taxon>
        <taxon>Fabaceae</taxon>
        <taxon>Papilionoideae</taxon>
        <taxon>50 kb inversion clade</taxon>
        <taxon>NPAAA clade</taxon>
        <taxon>indigoferoid/millettioid clade</taxon>
        <taxon>Phaseoleae</taxon>
        <taxon>Vigna</taxon>
    </lineage>
</organism>
<feature type="region of interest" description="Disordered" evidence="1">
    <location>
        <begin position="1"/>
        <end position="36"/>
    </location>
</feature>
<dbReference type="AlphaFoldDB" id="A0A0L9UU87"/>
<accession>A0A0L9UU87</accession>
<protein>
    <submittedName>
        <fullName evidence="2">Uncharacterized protein</fullName>
    </submittedName>
</protein>